<dbReference type="EMBL" id="JAWQEG010000128">
    <property type="protein sequence ID" value="KAK3894233.1"/>
    <property type="molecule type" value="Genomic_DNA"/>
</dbReference>
<reference evidence="1" key="1">
    <citation type="submission" date="2023-10" db="EMBL/GenBank/DDBJ databases">
        <title>Genome assemblies of two species of porcelain crab, Petrolisthes cinctipes and Petrolisthes manimaculis (Anomura: Porcellanidae).</title>
        <authorList>
            <person name="Angst P."/>
        </authorList>
    </citation>
    <scope>NUCLEOTIDE SEQUENCE</scope>
    <source>
        <strain evidence="1">PB745_01</strain>
        <tissue evidence="1">Gill</tissue>
    </source>
</reference>
<gene>
    <name evidence="1" type="ORF">Pcinc_001995</name>
</gene>
<sequence>MPQARAALTAMPKPQARPCHLLRASSGWCPRLFAALAAKSTPRACAAIVDTAILQARASLAETSTTNLLVTPPLLPRSAMHTTPTLPHLS</sequence>
<organism evidence="1 2">
    <name type="scientific">Petrolisthes cinctipes</name>
    <name type="common">Flat porcelain crab</name>
    <dbReference type="NCBI Taxonomy" id="88211"/>
    <lineage>
        <taxon>Eukaryota</taxon>
        <taxon>Metazoa</taxon>
        <taxon>Ecdysozoa</taxon>
        <taxon>Arthropoda</taxon>
        <taxon>Crustacea</taxon>
        <taxon>Multicrustacea</taxon>
        <taxon>Malacostraca</taxon>
        <taxon>Eumalacostraca</taxon>
        <taxon>Eucarida</taxon>
        <taxon>Decapoda</taxon>
        <taxon>Pleocyemata</taxon>
        <taxon>Anomura</taxon>
        <taxon>Galatheoidea</taxon>
        <taxon>Porcellanidae</taxon>
        <taxon>Petrolisthes</taxon>
    </lineage>
</organism>
<evidence type="ECO:0000313" key="2">
    <source>
        <dbReference type="Proteomes" id="UP001286313"/>
    </source>
</evidence>
<name>A0AAE1L3F0_PETCI</name>
<evidence type="ECO:0000313" key="1">
    <source>
        <dbReference type="EMBL" id="KAK3894233.1"/>
    </source>
</evidence>
<dbReference type="AlphaFoldDB" id="A0AAE1L3F0"/>
<proteinExistence type="predicted"/>
<protein>
    <submittedName>
        <fullName evidence="1">Uncharacterized protein</fullName>
    </submittedName>
</protein>
<comment type="caution">
    <text evidence="1">The sequence shown here is derived from an EMBL/GenBank/DDBJ whole genome shotgun (WGS) entry which is preliminary data.</text>
</comment>
<dbReference type="Proteomes" id="UP001286313">
    <property type="component" value="Unassembled WGS sequence"/>
</dbReference>
<accession>A0AAE1L3F0</accession>
<keyword evidence="2" id="KW-1185">Reference proteome</keyword>